<reference evidence="7" key="1">
    <citation type="journal article" date="2010" name="Science">
        <title>Plasticity of animal genome architecture unmasked by rapid evolution of a pelagic tunicate.</title>
        <authorList>
            <person name="Denoeud F."/>
            <person name="Henriet S."/>
            <person name="Mungpakdee S."/>
            <person name="Aury J.M."/>
            <person name="Da Silva C."/>
            <person name="Brinkmann H."/>
            <person name="Mikhaleva J."/>
            <person name="Olsen L.C."/>
            <person name="Jubin C."/>
            <person name="Canestro C."/>
            <person name="Bouquet J.M."/>
            <person name="Danks G."/>
            <person name="Poulain J."/>
            <person name="Campsteijn C."/>
            <person name="Adamski M."/>
            <person name="Cross I."/>
            <person name="Yadetie F."/>
            <person name="Muffato M."/>
            <person name="Louis A."/>
            <person name="Butcher S."/>
            <person name="Tsagkogeorga G."/>
            <person name="Konrad A."/>
            <person name="Singh S."/>
            <person name="Jensen M.F."/>
            <person name="Cong E.H."/>
            <person name="Eikeseth-Otteraa H."/>
            <person name="Noel B."/>
            <person name="Anthouard V."/>
            <person name="Porcel B.M."/>
            <person name="Kachouri-Lafond R."/>
            <person name="Nishino A."/>
            <person name="Ugolini M."/>
            <person name="Chourrout P."/>
            <person name="Nishida H."/>
            <person name="Aasland R."/>
            <person name="Huzurbazar S."/>
            <person name="Westhof E."/>
            <person name="Delsuc F."/>
            <person name="Lehrach H."/>
            <person name="Reinhardt R."/>
            <person name="Weissenbach J."/>
            <person name="Roy S.W."/>
            <person name="Artiguenave F."/>
            <person name="Postlethwait J.H."/>
            <person name="Manak J.R."/>
            <person name="Thompson E.M."/>
            <person name="Jaillon O."/>
            <person name="Du Pasquier L."/>
            <person name="Boudinot P."/>
            <person name="Liberles D.A."/>
            <person name="Volff J.N."/>
            <person name="Philippe H."/>
            <person name="Lenhard B."/>
            <person name="Roest Crollius H."/>
            <person name="Wincker P."/>
            <person name="Chourrout D."/>
        </authorList>
    </citation>
    <scope>NUCLEOTIDE SEQUENCE [LARGE SCALE GENOMIC DNA]</scope>
</reference>
<evidence type="ECO:0000256" key="1">
    <source>
        <dbReference type="ARBA" id="ARBA00022679"/>
    </source>
</evidence>
<proteinExistence type="predicted"/>
<evidence type="ECO:0000256" key="4">
    <source>
        <dbReference type="ARBA" id="ARBA00022840"/>
    </source>
</evidence>
<dbReference type="SMART" id="SM00220">
    <property type="entry name" value="S_TKc"/>
    <property type="match status" value="1"/>
</dbReference>
<dbReference type="GO" id="GO:0005776">
    <property type="term" value="C:autophagosome"/>
    <property type="evidence" value="ECO:0007669"/>
    <property type="project" value="TreeGrafter"/>
</dbReference>
<accession>E4Y917</accession>
<dbReference type="GO" id="GO:0016020">
    <property type="term" value="C:membrane"/>
    <property type="evidence" value="ECO:0007669"/>
    <property type="project" value="TreeGrafter"/>
</dbReference>
<dbReference type="AlphaFoldDB" id="E4Y917"/>
<feature type="region of interest" description="Disordered" evidence="5">
    <location>
        <begin position="390"/>
        <end position="410"/>
    </location>
</feature>
<dbReference type="InterPro" id="IPR045269">
    <property type="entry name" value="Atg1-like"/>
</dbReference>
<dbReference type="InterPro" id="IPR008271">
    <property type="entry name" value="Ser/Thr_kinase_AS"/>
</dbReference>
<keyword evidence="4" id="KW-0067">ATP-binding</keyword>
<evidence type="ECO:0000256" key="5">
    <source>
        <dbReference type="SAM" id="MobiDB-lite"/>
    </source>
</evidence>
<protein>
    <recommendedName>
        <fullName evidence="6">Protein kinase domain-containing protein</fullName>
    </recommendedName>
</protein>
<dbReference type="GO" id="GO:0000407">
    <property type="term" value="C:phagophore assembly site"/>
    <property type="evidence" value="ECO:0007669"/>
    <property type="project" value="TreeGrafter"/>
</dbReference>
<keyword evidence="3" id="KW-0418">Kinase</keyword>
<evidence type="ECO:0000256" key="2">
    <source>
        <dbReference type="ARBA" id="ARBA00022741"/>
    </source>
</evidence>
<organism evidence="7">
    <name type="scientific">Oikopleura dioica</name>
    <name type="common">Tunicate</name>
    <dbReference type="NCBI Taxonomy" id="34765"/>
    <lineage>
        <taxon>Eukaryota</taxon>
        <taxon>Metazoa</taxon>
        <taxon>Chordata</taxon>
        <taxon>Tunicata</taxon>
        <taxon>Appendicularia</taxon>
        <taxon>Copelata</taxon>
        <taxon>Oikopleuridae</taxon>
        <taxon>Oikopleura</taxon>
    </lineage>
</organism>
<evidence type="ECO:0000256" key="3">
    <source>
        <dbReference type="ARBA" id="ARBA00022777"/>
    </source>
</evidence>
<dbReference type="PROSITE" id="PS50011">
    <property type="entry name" value="PROTEIN_KINASE_DOM"/>
    <property type="match status" value="1"/>
</dbReference>
<feature type="non-terminal residue" evidence="7">
    <location>
        <position position="1"/>
    </location>
</feature>
<dbReference type="InterPro" id="IPR000719">
    <property type="entry name" value="Prot_kinase_dom"/>
</dbReference>
<gene>
    <name evidence="7" type="ORF">GSOID_T00029351001</name>
</gene>
<dbReference type="GO" id="GO:0005829">
    <property type="term" value="C:cytosol"/>
    <property type="evidence" value="ECO:0007669"/>
    <property type="project" value="TreeGrafter"/>
</dbReference>
<dbReference type="GO" id="GO:0000045">
    <property type="term" value="P:autophagosome assembly"/>
    <property type="evidence" value="ECO:0007669"/>
    <property type="project" value="TreeGrafter"/>
</dbReference>
<dbReference type="PANTHER" id="PTHR24348:SF22">
    <property type="entry name" value="NON-SPECIFIC SERINE_THREONINE PROTEIN KINASE"/>
    <property type="match status" value="1"/>
</dbReference>
<dbReference type="Pfam" id="PF00069">
    <property type="entry name" value="Pkinase"/>
    <property type="match status" value="1"/>
</dbReference>
<name>E4Y917_OIKDI</name>
<dbReference type="PROSITE" id="PS00108">
    <property type="entry name" value="PROTEIN_KINASE_ST"/>
    <property type="match status" value="1"/>
</dbReference>
<dbReference type="InterPro" id="IPR011009">
    <property type="entry name" value="Kinase-like_dom_sf"/>
</dbReference>
<dbReference type="Proteomes" id="UP000011014">
    <property type="component" value="Unassembled WGS sequence"/>
</dbReference>
<keyword evidence="2" id="KW-0547">Nucleotide-binding</keyword>
<dbReference type="GO" id="GO:0010506">
    <property type="term" value="P:regulation of autophagy"/>
    <property type="evidence" value="ECO:0007669"/>
    <property type="project" value="InterPro"/>
</dbReference>
<dbReference type="GO" id="GO:0004674">
    <property type="term" value="F:protein serine/threonine kinase activity"/>
    <property type="evidence" value="ECO:0007669"/>
    <property type="project" value="InterPro"/>
</dbReference>
<keyword evidence="1" id="KW-0808">Transferase</keyword>
<dbReference type="SUPFAM" id="SSF56112">
    <property type="entry name" value="Protein kinase-like (PK-like)"/>
    <property type="match status" value="1"/>
</dbReference>
<evidence type="ECO:0000259" key="6">
    <source>
        <dbReference type="PROSITE" id="PS50011"/>
    </source>
</evidence>
<dbReference type="Gene3D" id="1.10.510.10">
    <property type="entry name" value="Transferase(Phosphotransferase) domain 1"/>
    <property type="match status" value="1"/>
</dbReference>
<dbReference type="PANTHER" id="PTHR24348">
    <property type="entry name" value="SERINE/THREONINE-PROTEIN KINASE UNC-51-RELATED"/>
    <property type="match status" value="1"/>
</dbReference>
<evidence type="ECO:0000313" key="7">
    <source>
        <dbReference type="EMBL" id="CBY32054.1"/>
    </source>
</evidence>
<dbReference type="EMBL" id="FN654331">
    <property type="protein sequence ID" value="CBY32054.1"/>
    <property type="molecule type" value="Genomic_DNA"/>
</dbReference>
<feature type="domain" description="Protein kinase" evidence="6">
    <location>
        <begin position="1"/>
        <end position="274"/>
    </location>
</feature>
<dbReference type="GO" id="GO:0005524">
    <property type="term" value="F:ATP binding"/>
    <property type="evidence" value="ECO:0007669"/>
    <property type="project" value="UniProtKB-KW"/>
</dbReference>
<sequence>KNGRFCEINEDDFDFEKGVALAFDNETVQHVIVKALFPRKPVELEYARREARTLAQLDHQNVVKFVDFLEDEKPEWVFARVIFLVAENCSGGSLVEWIQKMKEAGRRSKLDEGRIIAAQLVSALSFCHDQKPAVVHQDIKPANIFVMDDFITIKLGDFGSAATIKSVSNMEQYGAPEMFNSDDVKKSAQLDVWGFALVLQEVLTLEHAFGRVQGRPALFTEIQVNIQRHENPQSTRTSLKNTEFSEFEALLEKCTSADRSRRPKNAIELRNEALLAVFRYRLENGERPCEIVSPPFEDEKDAQIRIQKEELAKKDRKIAELEIRLNAAENSRNEIEENREIIEKLNEKNTKLEKEKEKLKKELAKMRPSFAKIESELNEARNLIQQLTTEHESEREQWTNEMRKNERKAKAPELKLKNENEKIKNDELEKLRKELGEIGGSGHFWGNDKEICRGGVRDSMGEEELKKVIGLLAAGEKKINLKFWLCDNWEVAEAGWTIKFKSAWTANGGDDQYFYLWISNKEGGAKFKATVQQIDSDTGEEANRRELQSEKDGTRQLIKYEEDDDAGYFVRFNITIL</sequence>